<dbReference type="Pfam" id="PF01344">
    <property type="entry name" value="Kelch_1"/>
    <property type="match status" value="3"/>
</dbReference>
<dbReference type="PANTHER" id="PTHR46375">
    <property type="entry name" value="KELCH REPEAT AND BTB DOMAIN-CONTAINING PROTEIN 13-RELATED"/>
    <property type="match status" value="1"/>
</dbReference>
<keyword evidence="2" id="KW-0677">Repeat</keyword>
<evidence type="ECO:0000256" key="2">
    <source>
        <dbReference type="ARBA" id="ARBA00022737"/>
    </source>
</evidence>
<evidence type="ECO:0000256" key="1">
    <source>
        <dbReference type="ARBA" id="ARBA00022441"/>
    </source>
</evidence>
<dbReference type="SMART" id="SM00612">
    <property type="entry name" value="Kelch"/>
    <property type="match status" value="3"/>
</dbReference>
<dbReference type="SMART" id="SM00225">
    <property type="entry name" value="BTB"/>
    <property type="match status" value="1"/>
</dbReference>
<gene>
    <name evidence="4" type="primary">KLHL42</name>
    <name evidence="4" type="ORF">BLAG_LOCUS22073</name>
</gene>
<evidence type="ECO:0000259" key="3">
    <source>
        <dbReference type="SMART" id="SM00225"/>
    </source>
</evidence>
<dbReference type="InterPro" id="IPR011333">
    <property type="entry name" value="SKP1/BTB/POZ_sf"/>
</dbReference>
<name>A0A8K0A5W4_BRALA</name>
<dbReference type="InterPro" id="IPR052392">
    <property type="entry name" value="Kelch-BTB_domain-containing"/>
</dbReference>
<dbReference type="OrthoDB" id="45365at2759"/>
<dbReference type="InterPro" id="IPR015915">
    <property type="entry name" value="Kelch-typ_b-propeller"/>
</dbReference>
<feature type="domain" description="BTB" evidence="3">
    <location>
        <begin position="28"/>
        <end position="125"/>
    </location>
</feature>
<dbReference type="SUPFAM" id="SSF54695">
    <property type="entry name" value="POZ domain"/>
    <property type="match status" value="1"/>
</dbReference>
<protein>
    <submittedName>
        <fullName evidence="4">KLHL42 protein</fullName>
    </submittedName>
</protein>
<proteinExistence type="predicted"/>
<keyword evidence="1" id="KW-0880">Kelch repeat</keyword>
<organism evidence="4 5">
    <name type="scientific">Branchiostoma lanceolatum</name>
    <name type="common">Common lancelet</name>
    <name type="synonym">Amphioxus lanceolatum</name>
    <dbReference type="NCBI Taxonomy" id="7740"/>
    <lineage>
        <taxon>Eukaryota</taxon>
        <taxon>Metazoa</taxon>
        <taxon>Chordata</taxon>
        <taxon>Cephalochordata</taxon>
        <taxon>Leptocardii</taxon>
        <taxon>Amphioxiformes</taxon>
        <taxon>Branchiostomatidae</taxon>
        <taxon>Branchiostoma</taxon>
    </lineage>
</organism>
<dbReference type="SUPFAM" id="SSF117281">
    <property type="entry name" value="Kelch motif"/>
    <property type="match status" value="1"/>
</dbReference>
<dbReference type="Proteomes" id="UP000838412">
    <property type="component" value="Chromosome 7"/>
</dbReference>
<dbReference type="Pfam" id="PF00651">
    <property type="entry name" value="BTB"/>
    <property type="match status" value="1"/>
</dbReference>
<dbReference type="Pfam" id="PF07707">
    <property type="entry name" value="BACK"/>
    <property type="match status" value="1"/>
</dbReference>
<evidence type="ECO:0000313" key="5">
    <source>
        <dbReference type="Proteomes" id="UP000838412"/>
    </source>
</evidence>
<dbReference type="InterPro" id="IPR011705">
    <property type="entry name" value="BACK"/>
</dbReference>
<dbReference type="CDD" id="cd18186">
    <property type="entry name" value="BTB_POZ_ZBTB_KLHL-like"/>
    <property type="match status" value="1"/>
</dbReference>
<evidence type="ECO:0000313" key="4">
    <source>
        <dbReference type="EMBL" id="CAH1269425.1"/>
    </source>
</evidence>
<dbReference type="Gene3D" id="2.120.10.80">
    <property type="entry name" value="Kelch-type beta propeller"/>
    <property type="match status" value="2"/>
</dbReference>
<dbReference type="PANTHER" id="PTHR46375:SF4">
    <property type="entry name" value="KELCH-LIKE FAMILY, MEMBER 42"/>
    <property type="match status" value="1"/>
</dbReference>
<dbReference type="InterPro" id="IPR006652">
    <property type="entry name" value="Kelch_1"/>
</dbReference>
<sequence length="479" mass="54983">MAEAAKTRRYLRRRGSNEITYEHVHGDPDLEVKVESRTFRVHKVVLIHTCGYFDAMLECGMRESLENYVDLQGFDADAFEIILDFLYSPEPVVIDENLDYILELANFLQVHPLLQYMKAKVNKGNCVHLYILADAYNAIELKEVAGDIITRNYYKFLRTEDFKRLLPEQQDELLQARFNHRKYLGAINNGYVFWPEPGPRELMKYDEKKDTWSTFASKPDDTPSRGFAVTALDNYIYIAGGHGKPRSGHHASGLGDPQHTVYTYNPLSSEWAEVCSLGEARAFFGFIQYKARLYAIGGFHFDYGVQSVERYDPLQDKWTYLEPLPNFATDYGMAVVCKDDIYISSEDYDTSIFSLMKYSPVWDEWEVVSELPRERDRHCMASVNDVIYILGGHIPGVDCYNVSTNQWSVLEEHPATESISYDKGCGVKDGVIYVLNHEDTVSYITDSETWVQGLTPFPGGFYLSMAFEVYLPEKKDASK</sequence>
<dbReference type="AlphaFoldDB" id="A0A8K0A5W4"/>
<dbReference type="InterPro" id="IPR000210">
    <property type="entry name" value="BTB/POZ_dom"/>
</dbReference>
<reference evidence="4" key="1">
    <citation type="submission" date="2022-01" db="EMBL/GenBank/DDBJ databases">
        <authorList>
            <person name="Braso-Vives M."/>
        </authorList>
    </citation>
    <scope>NUCLEOTIDE SEQUENCE</scope>
</reference>
<dbReference type="Gene3D" id="3.30.710.10">
    <property type="entry name" value="Potassium Channel Kv1.1, Chain A"/>
    <property type="match status" value="1"/>
</dbReference>
<dbReference type="EMBL" id="OV696692">
    <property type="protein sequence ID" value="CAH1269425.1"/>
    <property type="molecule type" value="Genomic_DNA"/>
</dbReference>
<keyword evidence="5" id="KW-1185">Reference proteome</keyword>
<accession>A0A8K0A5W4</accession>
<dbReference type="CDD" id="cd14733">
    <property type="entry name" value="BACK"/>
    <property type="match status" value="1"/>
</dbReference>